<feature type="region of interest" description="Disordered" evidence="1">
    <location>
        <begin position="1"/>
        <end position="57"/>
    </location>
</feature>
<accession>A0A2N9FCC0</accession>
<dbReference type="EMBL" id="OIVN01000724">
    <property type="protein sequence ID" value="SPC84660.1"/>
    <property type="molecule type" value="Genomic_DNA"/>
</dbReference>
<evidence type="ECO:0000313" key="2">
    <source>
        <dbReference type="EMBL" id="SPC84660.1"/>
    </source>
</evidence>
<gene>
    <name evidence="2" type="ORF">FSB_LOCUS12542</name>
</gene>
<sequence length="330" mass="37131">MAGKNAKKATSTSSKIPPNKLPEIKPELVTPSQLVRYNPQQASSQNNPSSSSRMVSLGKPIQSSSSFAKALVEPYDPFNKKIVPATPAAPIKQRNNKKAVSPYFLLFEEKLFPIEFEHRRIEDPLLLIKSYFPLHPTDGVQQHYCPSIPYKTIQFYQNILQQEGAQNILTDFPQFCCSASNTRSHGLLKWSYQIKNNILIRNFAVKCWDNFDRDRIINFVFDEFPEIKQVEDQPSIPNFLSGKSPEELAEICKLAAQACQAASASASGKGKSPAKSSASSEGSTTEMVHLSQFSVPIKKNWYEDTLYQDAQDPNAEVEEYEALLEEQFLE</sequence>
<organism evidence="2">
    <name type="scientific">Fagus sylvatica</name>
    <name type="common">Beechnut</name>
    <dbReference type="NCBI Taxonomy" id="28930"/>
    <lineage>
        <taxon>Eukaryota</taxon>
        <taxon>Viridiplantae</taxon>
        <taxon>Streptophyta</taxon>
        <taxon>Embryophyta</taxon>
        <taxon>Tracheophyta</taxon>
        <taxon>Spermatophyta</taxon>
        <taxon>Magnoliopsida</taxon>
        <taxon>eudicotyledons</taxon>
        <taxon>Gunneridae</taxon>
        <taxon>Pentapetalae</taxon>
        <taxon>rosids</taxon>
        <taxon>fabids</taxon>
        <taxon>Fagales</taxon>
        <taxon>Fagaceae</taxon>
        <taxon>Fagus</taxon>
    </lineage>
</organism>
<protein>
    <submittedName>
        <fullName evidence="2">Uncharacterized protein</fullName>
    </submittedName>
</protein>
<reference evidence="2" key="1">
    <citation type="submission" date="2018-02" db="EMBL/GenBank/DDBJ databases">
        <authorList>
            <person name="Cohen D.B."/>
            <person name="Kent A.D."/>
        </authorList>
    </citation>
    <scope>NUCLEOTIDE SEQUENCE</scope>
</reference>
<proteinExistence type="predicted"/>
<dbReference type="AlphaFoldDB" id="A0A2N9FCC0"/>
<feature type="compositionally biased region" description="Low complexity" evidence="1">
    <location>
        <begin position="38"/>
        <end position="52"/>
    </location>
</feature>
<evidence type="ECO:0000256" key="1">
    <source>
        <dbReference type="SAM" id="MobiDB-lite"/>
    </source>
</evidence>
<name>A0A2N9FCC0_FAGSY</name>